<gene>
    <name evidence="1" type="ORF">LCGC14_1836040</name>
</gene>
<evidence type="ECO:0008006" key="2">
    <source>
        <dbReference type="Google" id="ProtNLM"/>
    </source>
</evidence>
<accession>A0A0F9IU43</accession>
<reference evidence="1" key="1">
    <citation type="journal article" date="2015" name="Nature">
        <title>Complex archaea that bridge the gap between prokaryotes and eukaryotes.</title>
        <authorList>
            <person name="Spang A."/>
            <person name="Saw J.H."/>
            <person name="Jorgensen S.L."/>
            <person name="Zaremba-Niedzwiedzka K."/>
            <person name="Martijn J."/>
            <person name="Lind A.E."/>
            <person name="van Eijk R."/>
            <person name="Schleper C."/>
            <person name="Guy L."/>
            <person name="Ettema T.J."/>
        </authorList>
    </citation>
    <scope>NUCLEOTIDE SEQUENCE</scope>
</reference>
<comment type="caution">
    <text evidence="1">The sequence shown here is derived from an EMBL/GenBank/DDBJ whole genome shotgun (WGS) entry which is preliminary data.</text>
</comment>
<dbReference type="AlphaFoldDB" id="A0A0F9IU43"/>
<dbReference type="EMBL" id="LAZR01018203">
    <property type="protein sequence ID" value="KKL97285.1"/>
    <property type="molecule type" value="Genomic_DNA"/>
</dbReference>
<sequence>MKQLITPEYKAAIIDLHSKYVWGIGAGKYVGDSIVAVLKQHPEIKTILDYGCGEGTLKDRVEDDGITDKIWTLYDPGMPKFDSVPTGKFDLVITTDVLEHVEEIMLNNVLDHLRDLTGRFLYNEIACYSTNRTFFSGPYTGQDLHINLKAPDMWKQRLLHRDFEVREVTVSLIEGWKVRFLSIQERR</sequence>
<dbReference type="Pfam" id="PF13489">
    <property type="entry name" value="Methyltransf_23"/>
    <property type="match status" value="1"/>
</dbReference>
<dbReference type="InterPro" id="IPR029063">
    <property type="entry name" value="SAM-dependent_MTases_sf"/>
</dbReference>
<proteinExistence type="predicted"/>
<dbReference type="SUPFAM" id="SSF53335">
    <property type="entry name" value="S-adenosyl-L-methionine-dependent methyltransferases"/>
    <property type="match status" value="1"/>
</dbReference>
<organism evidence="1">
    <name type="scientific">marine sediment metagenome</name>
    <dbReference type="NCBI Taxonomy" id="412755"/>
    <lineage>
        <taxon>unclassified sequences</taxon>
        <taxon>metagenomes</taxon>
        <taxon>ecological metagenomes</taxon>
    </lineage>
</organism>
<name>A0A0F9IU43_9ZZZZ</name>
<protein>
    <recommendedName>
        <fullName evidence="2">Methyltransferase type 12 domain-containing protein</fullName>
    </recommendedName>
</protein>
<evidence type="ECO:0000313" key="1">
    <source>
        <dbReference type="EMBL" id="KKL97285.1"/>
    </source>
</evidence>
<dbReference type="Gene3D" id="3.40.50.150">
    <property type="entry name" value="Vaccinia Virus protein VP39"/>
    <property type="match status" value="1"/>
</dbReference>